<protein>
    <recommendedName>
        <fullName evidence="3">ANTAR domain-containing protein</fullName>
    </recommendedName>
</protein>
<comment type="caution">
    <text evidence="1">The sequence shown here is derived from an EMBL/GenBank/DDBJ whole genome shotgun (WGS) entry which is preliminary data.</text>
</comment>
<gene>
    <name evidence="1" type="ORF">GCM10022207_79840</name>
</gene>
<dbReference type="EMBL" id="BAAAZA010000042">
    <property type="protein sequence ID" value="GAA3899247.1"/>
    <property type="molecule type" value="Genomic_DNA"/>
</dbReference>
<accession>A0ABP7LCI3</accession>
<evidence type="ECO:0000313" key="2">
    <source>
        <dbReference type="Proteomes" id="UP001501563"/>
    </source>
</evidence>
<sequence>MRTRKEGGTTVDRTVVTRTSRTSADWWVTADQARHAAQSGLAGAATAPELLRTLTELDRARRATVVAVGAAVEALLEGGVAWEAIAAALGFESVEEGRRALAPAREDAAAAIERRLGRRA</sequence>
<dbReference type="RefSeq" id="WP_331264070.1">
    <property type="nucleotide sequence ID" value="NZ_BAAAZA010000042.1"/>
</dbReference>
<reference evidence="2" key="1">
    <citation type="journal article" date="2019" name="Int. J. Syst. Evol. Microbiol.">
        <title>The Global Catalogue of Microorganisms (GCM) 10K type strain sequencing project: providing services to taxonomists for standard genome sequencing and annotation.</title>
        <authorList>
            <consortium name="The Broad Institute Genomics Platform"/>
            <consortium name="The Broad Institute Genome Sequencing Center for Infectious Disease"/>
            <person name="Wu L."/>
            <person name="Ma J."/>
        </authorList>
    </citation>
    <scope>NUCLEOTIDE SEQUENCE [LARGE SCALE GENOMIC DNA]</scope>
    <source>
        <strain evidence="2">JCM 16578</strain>
    </source>
</reference>
<keyword evidence="2" id="KW-1185">Reference proteome</keyword>
<evidence type="ECO:0000313" key="1">
    <source>
        <dbReference type="EMBL" id="GAA3899247.1"/>
    </source>
</evidence>
<evidence type="ECO:0008006" key="3">
    <source>
        <dbReference type="Google" id="ProtNLM"/>
    </source>
</evidence>
<name>A0ABP7LCI3_9ACTN</name>
<proteinExistence type="predicted"/>
<organism evidence="1 2">
    <name type="scientific">Streptomyces lannensis</name>
    <dbReference type="NCBI Taxonomy" id="766498"/>
    <lineage>
        <taxon>Bacteria</taxon>
        <taxon>Bacillati</taxon>
        <taxon>Actinomycetota</taxon>
        <taxon>Actinomycetes</taxon>
        <taxon>Kitasatosporales</taxon>
        <taxon>Streptomycetaceae</taxon>
        <taxon>Streptomyces</taxon>
    </lineage>
</organism>
<dbReference type="Proteomes" id="UP001501563">
    <property type="component" value="Unassembled WGS sequence"/>
</dbReference>